<keyword evidence="1" id="KW-0472">Membrane</keyword>
<dbReference type="Proteomes" id="UP000250088">
    <property type="component" value="Chromosome"/>
</dbReference>
<dbReference type="Pfam" id="PF26452">
    <property type="entry name" value="DUF8131"/>
    <property type="match status" value="1"/>
</dbReference>
<feature type="domain" description="DUF8131" evidence="2">
    <location>
        <begin position="3"/>
        <end position="64"/>
    </location>
</feature>
<sequence>MLEELSPRIAAAIGLLAVVPTIAYGLGRPGLFGFLSAVNVVIIFVALYLAMSPLEEPTHGSGGDTAT</sequence>
<reference evidence="4" key="1">
    <citation type="submission" date="2017-02" db="EMBL/GenBank/DDBJ databases">
        <title>Natronthermophilus aegyptiacus gen. nov.,sp. nov., an aerobic, extremely halophilic alkalithermophilic archaeon isolated from the athalassohaline Wadi An Natrun, Egypt.</title>
        <authorList>
            <person name="Zhao B."/>
        </authorList>
    </citation>
    <scope>NUCLEOTIDE SEQUENCE [LARGE SCALE GENOMIC DNA]</scope>
    <source>
        <strain evidence="4">JW/NM-HA 15</strain>
    </source>
</reference>
<dbReference type="RefSeq" id="WP_086889409.1">
    <property type="nucleotide sequence ID" value="NZ_CP019893.1"/>
</dbReference>
<dbReference type="AlphaFoldDB" id="A0A2Z2HV13"/>
<protein>
    <submittedName>
        <fullName evidence="3">Cytochrome-ba3 oxidase subunit</fullName>
    </submittedName>
</protein>
<evidence type="ECO:0000259" key="2">
    <source>
        <dbReference type="Pfam" id="PF26452"/>
    </source>
</evidence>
<evidence type="ECO:0000313" key="4">
    <source>
        <dbReference type="Proteomes" id="UP000250088"/>
    </source>
</evidence>
<feature type="transmembrane region" description="Helical" evidence="1">
    <location>
        <begin position="32"/>
        <end position="51"/>
    </location>
</feature>
<proteinExistence type="predicted"/>
<evidence type="ECO:0000256" key="1">
    <source>
        <dbReference type="SAM" id="Phobius"/>
    </source>
</evidence>
<evidence type="ECO:0000313" key="3">
    <source>
        <dbReference type="EMBL" id="ARS91042.1"/>
    </source>
</evidence>
<keyword evidence="4" id="KW-1185">Reference proteome</keyword>
<dbReference type="EMBL" id="CP019893">
    <property type="protein sequence ID" value="ARS91042.1"/>
    <property type="molecule type" value="Genomic_DNA"/>
</dbReference>
<feature type="transmembrane region" description="Helical" evidence="1">
    <location>
        <begin position="9"/>
        <end position="26"/>
    </location>
</feature>
<keyword evidence="1" id="KW-0812">Transmembrane</keyword>
<keyword evidence="1" id="KW-1133">Transmembrane helix</keyword>
<dbReference type="InterPro" id="IPR058444">
    <property type="entry name" value="DUF8131"/>
</dbReference>
<dbReference type="KEGG" id="naj:B1756_15765"/>
<dbReference type="GeneID" id="32895560"/>
<gene>
    <name evidence="3" type="ORF">B1756_15765</name>
</gene>
<name>A0A2Z2HV13_9EURY</name>
<organism evidence="3 4">
    <name type="scientific">Natrarchaeobaculum aegyptiacum</name>
    <dbReference type="NCBI Taxonomy" id="745377"/>
    <lineage>
        <taxon>Archaea</taxon>
        <taxon>Methanobacteriati</taxon>
        <taxon>Methanobacteriota</taxon>
        <taxon>Stenosarchaea group</taxon>
        <taxon>Halobacteria</taxon>
        <taxon>Halobacteriales</taxon>
        <taxon>Natrialbaceae</taxon>
        <taxon>Natrarchaeobaculum</taxon>
    </lineage>
</organism>
<accession>A0A2Z2HV13</accession>
<dbReference type="OrthoDB" id="170780at2157"/>